<dbReference type="EMBL" id="QSOI01000001">
    <property type="protein sequence ID" value="RGI86660.1"/>
    <property type="molecule type" value="Genomic_DNA"/>
</dbReference>
<reference evidence="3 4" key="1">
    <citation type="submission" date="2018-08" db="EMBL/GenBank/DDBJ databases">
        <title>A genome reference for cultivated species of the human gut microbiota.</title>
        <authorList>
            <person name="Zou Y."/>
            <person name="Xue W."/>
            <person name="Luo G."/>
        </authorList>
    </citation>
    <scope>NUCLEOTIDE SEQUENCE [LARGE SCALE GENOMIC DNA]</scope>
    <source>
        <strain evidence="2 4">TF11-11</strain>
        <strain evidence="1 3">TM09-19AC</strain>
    </source>
</reference>
<name>A0A3E4MD25_9FIRM</name>
<dbReference type="InterPro" id="IPR025412">
    <property type="entry name" value="DUF4304"/>
</dbReference>
<evidence type="ECO:0000313" key="3">
    <source>
        <dbReference type="Proteomes" id="UP000260664"/>
    </source>
</evidence>
<evidence type="ECO:0000313" key="1">
    <source>
        <dbReference type="EMBL" id="RGI86660.1"/>
    </source>
</evidence>
<organism evidence="2 4">
    <name type="scientific">Dorea formicigenerans</name>
    <dbReference type="NCBI Taxonomy" id="39486"/>
    <lineage>
        <taxon>Bacteria</taxon>
        <taxon>Bacillati</taxon>
        <taxon>Bacillota</taxon>
        <taxon>Clostridia</taxon>
        <taxon>Lachnospirales</taxon>
        <taxon>Lachnospiraceae</taxon>
        <taxon>Dorea</taxon>
    </lineage>
</organism>
<evidence type="ECO:0000313" key="4">
    <source>
        <dbReference type="Proteomes" id="UP000261208"/>
    </source>
</evidence>
<dbReference type="Proteomes" id="UP000260664">
    <property type="component" value="Unassembled WGS sequence"/>
</dbReference>
<evidence type="ECO:0000313" key="2">
    <source>
        <dbReference type="EMBL" id="RGK47510.1"/>
    </source>
</evidence>
<dbReference type="Proteomes" id="UP000261208">
    <property type="component" value="Unassembled WGS sequence"/>
</dbReference>
<sequence length="211" mass="25154">MIYYMGWVKQKNGWNKSFMEEKYKELLKYLYAILKPLGYRKEASDYRLFRPDGLARIVNIQRNKNNTAQCCMFTINIGVYFEKSDMISNCKFKEYDCQIRKRVKPEENEEWWIIENDTDMEVLKENLQTVLGHIEKWFDNFISKEETIHRILDKSAETVPDTMIMSYPTAKLIAEMGYPMEVYELIKDTKIINPKAKKLIELAEKLKSTIN</sequence>
<protein>
    <submittedName>
        <fullName evidence="2">DUF4304 domain-containing protein</fullName>
    </submittedName>
</protein>
<dbReference type="AlphaFoldDB" id="A0A3E4MD25"/>
<proteinExistence type="predicted"/>
<gene>
    <name evidence="2" type="ORF">DXD10_09180</name>
    <name evidence="1" type="ORF">DXD84_00380</name>
</gene>
<dbReference type="EMBL" id="QSQQ01000010">
    <property type="protein sequence ID" value="RGK47510.1"/>
    <property type="molecule type" value="Genomic_DNA"/>
</dbReference>
<comment type="caution">
    <text evidence="2">The sequence shown here is derived from an EMBL/GenBank/DDBJ whole genome shotgun (WGS) entry which is preliminary data.</text>
</comment>
<dbReference type="Pfam" id="PF14137">
    <property type="entry name" value="DUF4304"/>
    <property type="match status" value="1"/>
</dbReference>
<accession>A0A3E4MD25</accession>